<gene>
    <name evidence="2" type="ORF">FHX34_104756</name>
</gene>
<feature type="compositionally biased region" description="Low complexity" evidence="1">
    <location>
        <begin position="145"/>
        <end position="158"/>
    </location>
</feature>
<keyword evidence="3" id="KW-1185">Reference proteome</keyword>
<dbReference type="Proteomes" id="UP000320239">
    <property type="component" value="Unassembled WGS sequence"/>
</dbReference>
<name>A0A561VS72_ACTTI</name>
<evidence type="ECO:0000313" key="3">
    <source>
        <dbReference type="Proteomes" id="UP000320239"/>
    </source>
</evidence>
<sequence length="390" mass="42749">MTGRAASRPHPVRARRPDSADEPVNRRSVTGAHPSTSPAGCRRVPADHGVVGIVSLQGTVHRHRRVRSDAQPGKHQGQLCAQAAIIAVGEHGRGGSLPAPRRRAGRNFVAPPGTPSGGCGRNQCAHRRGGPPSRWPMRAVRRAGRTIPGAPPGGTAATKPPPPGCPAPPSSTYRRDLRDGRDARRRRRRHGGRRPRSFRAHRRPGGERAHAFPPSALPRVRVGGSRPEGQRRAQGDPPPVPGRCPGEAAAPKRQHHRDLEHLLEAQQRRVPRAEHRQGRGRRVRAIAGHRAGPARRTGQHGRARAHPDRCGDADGAARQGVDRGPEPDAPQRVARGHGRCRDLPGERPVTLHDRHVPAGRWRFHHAAAPRRRFFWQRPRRRFLGRDRSTA</sequence>
<protein>
    <submittedName>
        <fullName evidence="2">Uncharacterized protein</fullName>
    </submittedName>
</protein>
<proteinExistence type="predicted"/>
<evidence type="ECO:0000256" key="1">
    <source>
        <dbReference type="SAM" id="MobiDB-lite"/>
    </source>
</evidence>
<feature type="compositionally biased region" description="Basic residues" evidence="1">
    <location>
        <begin position="183"/>
        <end position="203"/>
    </location>
</feature>
<feature type="region of interest" description="Disordered" evidence="1">
    <location>
        <begin position="1"/>
        <end position="45"/>
    </location>
</feature>
<feature type="compositionally biased region" description="Pro residues" evidence="1">
    <location>
        <begin position="159"/>
        <end position="169"/>
    </location>
</feature>
<evidence type="ECO:0000313" key="2">
    <source>
        <dbReference type="EMBL" id="TWG14456.1"/>
    </source>
</evidence>
<reference evidence="2 3" key="1">
    <citation type="submission" date="2019-06" db="EMBL/GenBank/DDBJ databases">
        <title>Sequencing the genomes of 1000 actinobacteria strains.</title>
        <authorList>
            <person name="Klenk H.-P."/>
        </authorList>
    </citation>
    <scope>NUCLEOTIDE SEQUENCE [LARGE SCALE GENOMIC DNA]</scope>
    <source>
        <strain evidence="2 3">DSM 43866</strain>
    </source>
</reference>
<accession>A0A561VS72</accession>
<feature type="compositionally biased region" description="Basic and acidic residues" evidence="1">
    <location>
        <begin position="173"/>
        <end position="182"/>
    </location>
</feature>
<organism evidence="2 3">
    <name type="scientific">Actinoplanes teichomyceticus</name>
    <dbReference type="NCBI Taxonomy" id="1867"/>
    <lineage>
        <taxon>Bacteria</taxon>
        <taxon>Bacillati</taxon>
        <taxon>Actinomycetota</taxon>
        <taxon>Actinomycetes</taxon>
        <taxon>Micromonosporales</taxon>
        <taxon>Micromonosporaceae</taxon>
        <taxon>Actinoplanes</taxon>
    </lineage>
</organism>
<dbReference type="AlphaFoldDB" id="A0A561VS72"/>
<dbReference type="EMBL" id="VIWY01000004">
    <property type="protein sequence ID" value="TWG14456.1"/>
    <property type="molecule type" value="Genomic_DNA"/>
</dbReference>
<feature type="region of interest" description="Disordered" evidence="1">
    <location>
        <begin position="91"/>
        <end position="346"/>
    </location>
</feature>
<feature type="compositionally biased region" description="Basic and acidic residues" evidence="1">
    <location>
        <begin position="15"/>
        <end position="25"/>
    </location>
</feature>
<feature type="compositionally biased region" description="Basic and acidic residues" evidence="1">
    <location>
        <begin position="257"/>
        <end position="277"/>
    </location>
</feature>
<comment type="caution">
    <text evidence="2">The sequence shown here is derived from an EMBL/GenBank/DDBJ whole genome shotgun (WGS) entry which is preliminary data.</text>
</comment>